<dbReference type="AlphaFoldDB" id="A0A4S9D7Y5"/>
<evidence type="ECO:0000256" key="1">
    <source>
        <dbReference type="SAM" id="MobiDB-lite"/>
    </source>
</evidence>
<keyword evidence="2" id="KW-1133">Transmembrane helix</keyword>
<evidence type="ECO:0000313" key="3">
    <source>
        <dbReference type="EMBL" id="THX16491.1"/>
    </source>
</evidence>
<reference evidence="3" key="1">
    <citation type="submission" date="2018-10" db="EMBL/GenBank/DDBJ databases">
        <title>Fifty Aureobasidium pullulans genomes reveal a recombining polyextremotolerant generalist.</title>
        <authorList>
            <person name="Gostincar C."/>
            <person name="Turk M."/>
            <person name="Zajc J."/>
            <person name="Gunde-Cimerman N."/>
        </authorList>
    </citation>
    <scope>NUCLEOTIDE SEQUENCE [LARGE SCALE GENOMIC DNA]</scope>
    <source>
        <strain evidence="3">EXF-10085</strain>
    </source>
</reference>
<feature type="region of interest" description="Disordered" evidence="1">
    <location>
        <begin position="119"/>
        <end position="164"/>
    </location>
</feature>
<comment type="caution">
    <text evidence="3">The sequence shown here is derived from an EMBL/GenBank/DDBJ whole genome shotgun (WGS) entry which is preliminary data.</text>
</comment>
<keyword evidence="2" id="KW-0812">Transmembrane</keyword>
<feature type="compositionally biased region" description="Polar residues" evidence="1">
    <location>
        <begin position="126"/>
        <end position="143"/>
    </location>
</feature>
<feature type="transmembrane region" description="Helical" evidence="2">
    <location>
        <begin position="73"/>
        <end position="102"/>
    </location>
</feature>
<proteinExistence type="predicted"/>
<gene>
    <name evidence="3" type="ORF">D6D13_01289</name>
</gene>
<dbReference type="EMBL" id="QZAS01000003">
    <property type="protein sequence ID" value="THX16491.1"/>
    <property type="molecule type" value="Genomic_DNA"/>
</dbReference>
<organism evidence="3">
    <name type="scientific">Aureobasidium pullulans</name>
    <name type="common">Black yeast</name>
    <name type="synonym">Pullularia pullulans</name>
    <dbReference type="NCBI Taxonomy" id="5580"/>
    <lineage>
        <taxon>Eukaryota</taxon>
        <taxon>Fungi</taxon>
        <taxon>Dikarya</taxon>
        <taxon>Ascomycota</taxon>
        <taxon>Pezizomycotina</taxon>
        <taxon>Dothideomycetes</taxon>
        <taxon>Dothideomycetidae</taxon>
        <taxon>Dothideales</taxon>
        <taxon>Saccotheciaceae</taxon>
        <taxon>Aureobasidium</taxon>
    </lineage>
</organism>
<accession>A0A4S9D7Y5</accession>
<evidence type="ECO:0000256" key="2">
    <source>
        <dbReference type="SAM" id="Phobius"/>
    </source>
</evidence>
<keyword evidence="2" id="KW-0472">Membrane</keyword>
<feature type="transmembrane region" description="Helical" evidence="2">
    <location>
        <begin position="40"/>
        <end position="61"/>
    </location>
</feature>
<name>A0A4S9D7Y5_AURPU</name>
<protein>
    <submittedName>
        <fullName evidence="3">Uncharacterized protein</fullName>
    </submittedName>
</protein>
<sequence>MSLSVAASPKEQIYTITESRWNEINLQVQTLTSENLTLSTAFLCSMLCCIFLGLTCTTLIITRFNLLGSIGPVALFFGLFTSICLFGCRSTLLLGLMLMVWIRWEDLNDWKRTMLQQKDQDKNVNAKPSTEKTATSTPNTPQSKKSDPESTFGDWTPLSKTSQG</sequence>